<dbReference type="EC" id="3.1.26.5" evidence="7 8"/>
<dbReference type="InterPro" id="IPR000100">
    <property type="entry name" value="RNase_P"/>
</dbReference>
<evidence type="ECO:0000313" key="9">
    <source>
        <dbReference type="EMBL" id="QBB72498.1"/>
    </source>
</evidence>
<evidence type="ECO:0000256" key="5">
    <source>
        <dbReference type="ARBA" id="ARBA00022801"/>
    </source>
</evidence>
<keyword evidence="10" id="KW-1185">Reference proteome</keyword>
<dbReference type="KEGG" id="xbc:ELE36_20185"/>
<dbReference type="InterPro" id="IPR020539">
    <property type="entry name" value="RNase_P_CS"/>
</dbReference>
<dbReference type="PROSITE" id="PS00648">
    <property type="entry name" value="RIBONUCLEASE_P"/>
    <property type="match status" value="1"/>
</dbReference>
<dbReference type="InterPro" id="IPR014721">
    <property type="entry name" value="Ribsml_uS5_D2-typ_fold_subgr"/>
</dbReference>
<comment type="similarity">
    <text evidence="7">Belongs to the RnpA family.</text>
</comment>
<dbReference type="OrthoDB" id="9796422at2"/>
<comment type="catalytic activity">
    <reaction evidence="7">
        <text>Endonucleolytic cleavage of RNA, removing 5'-extranucleotides from tRNA precursor.</text>
        <dbReference type="EC" id="3.1.26.5"/>
    </reaction>
</comment>
<dbReference type="HAMAP" id="MF_00227">
    <property type="entry name" value="RNase_P"/>
    <property type="match status" value="1"/>
</dbReference>
<dbReference type="GO" id="GO:0030677">
    <property type="term" value="C:ribonuclease P complex"/>
    <property type="evidence" value="ECO:0007669"/>
    <property type="project" value="TreeGrafter"/>
</dbReference>
<dbReference type="Proteomes" id="UP000291562">
    <property type="component" value="Chromosome"/>
</dbReference>
<evidence type="ECO:0000256" key="2">
    <source>
        <dbReference type="ARBA" id="ARBA00022694"/>
    </source>
</evidence>
<sequence>MEAMSFPRAARLLAPGDFLALRRSGKRLPCRFFHIEYRSTDFDTARLGLAVSRRVSKRAVVRNKIKRQVRESFRLSKAALPPVDILVIARTTAAQQSVEDLRADLAILWRKLTALNTAALNRNPAAGTMRADS</sequence>
<evidence type="ECO:0000256" key="1">
    <source>
        <dbReference type="ARBA" id="ARBA00002663"/>
    </source>
</evidence>
<evidence type="ECO:0000313" key="10">
    <source>
        <dbReference type="Proteomes" id="UP000291562"/>
    </source>
</evidence>
<gene>
    <name evidence="7 9" type="primary">rnpA</name>
    <name evidence="9" type="ORF">ELE36_20185</name>
</gene>
<dbReference type="NCBIfam" id="TIGR00188">
    <property type="entry name" value="rnpA"/>
    <property type="match status" value="1"/>
</dbReference>
<evidence type="ECO:0000256" key="8">
    <source>
        <dbReference type="NCBIfam" id="TIGR00188"/>
    </source>
</evidence>
<dbReference type="EMBL" id="CP035704">
    <property type="protein sequence ID" value="QBB72498.1"/>
    <property type="molecule type" value="Genomic_DNA"/>
</dbReference>
<dbReference type="GO" id="GO:0000049">
    <property type="term" value="F:tRNA binding"/>
    <property type="evidence" value="ECO:0007669"/>
    <property type="project" value="UniProtKB-UniRule"/>
</dbReference>
<organism evidence="9 10">
    <name type="scientific">Pseudolysobacter antarcticus</name>
    <dbReference type="NCBI Taxonomy" id="2511995"/>
    <lineage>
        <taxon>Bacteria</taxon>
        <taxon>Pseudomonadati</taxon>
        <taxon>Pseudomonadota</taxon>
        <taxon>Gammaproteobacteria</taxon>
        <taxon>Lysobacterales</taxon>
        <taxon>Rhodanobacteraceae</taxon>
        <taxon>Pseudolysobacter</taxon>
    </lineage>
</organism>
<comment type="function">
    <text evidence="1 7">RNaseP catalyzes the removal of the 5'-leader sequence from pre-tRNA to produce the mature 5'-terminus. It can also cleave other RNA substrates such as 4.5S RNA. The protein component plays an auxiliary but essential role in vivo by binding to the 5'-leader sequence and broadening the substrate specificity of the ribozyme.</text>
</comment>
<evidence type="ECO:0000256" key="7">
    <source>
        <dbReference type="HAMAP-Rule" id="MF_00227"/>
    </source>
</evidence>
<evidence type="ECO:0000256" key="6">
    <source>
        <dbReference type="ARBA" id="ARBA00022884"/>
    </source>
</evidence>
<keyword evidence="6 7" id="KW-0694">RNA-binding</keyword>
<dbReference type="PANTHER" id="PTHR33992">
    <property type="entry name" value="RIBONUCLEASE P PROTEIN COMPONENT"/>
    <property type="match status" value="1"/>
</dbReference>
<dbReference type="GO" id="GO:0001682">
    <property type="term" value="P:tRNA 5'-leader removal"/>
    <property type="evidence" value="ECO:0007669"/>
    <property type="project" value="UniProtKB-UniRule"/>
</dbReference>
<dbReference type="AlphaFoldDB" id="A0A411HPS2"/>
<dbReference type="Pfam" id="PF00825">
    <property type="entry name" value="Ribonuclease_P"/>
    <property type="match status" value="1"/>
</dbReference>
<reference evidence="9 10" key="1">
    <citation type="submission" date="2019-01" db="EMBL/GenBank/DDBJ databases">
        <title>Pseudolysobacter antarctica gen. nov., sp. nov., isolated from Fildes Peninsula, Antarctica.</title>
        <authorList>
            <person name="Wei Z."/>
            <person name="Peng F."/>
        </authorList>
    </citation>
    <scope>NUCLEOTIDE SEQUENCE [LARGE SCALE GENOMIC DNA]</scope>
    <source>
        <strain evidence="9 10">AQ6-296</strain>
    </source>
</reference>
<evidence type="ECO:0000256" key="3">
    <source>
        <dbReference type="ARBA" id="ARBA00022722"/>
    </source>
</evidence>
<dbReference type="SUPFAM" id="SSF54211">
    <property type="entry name" value="Ribosomal protein S5 domain 2-like"/>
    <property type="match status" value="1"/>
</dbReference>
<dbReference type="Gene3D" id="3.30.230.10">
    <property type="match status" value="1"/>
</dbReference>
<dbReference type="GO" id="GO:0042781">
    <property type="term" value="F:3'-tRNA processing endoribonuclease activity"/>
    <property type="evidence" value="ECO:0007669"/>
    <property type="project" value="TreeGrafter"/>
</dbReference>
<keyword evidence="2 7" id="KW-0819">tRNA processing</keyword>
<dbReference type="PANTHER" id="PTHR33992:SF1">
    <property type="entry name" value="RIBONUCLEASE P PROTEIN COMPONENT"/>
    <property type="match status" value="1"/>
</dbReference>
<dbReference type="InterPro" id="IPR020568">
    <property type="entry name" value="Ribosomal_Su5_D2-typ_SF"/>
</dbReference>
<protein>
    <recommendedName>
        <fullName evidence="7 8">Ribonuclease P protein component</fullName>
        <shortName evidence="7">RNase P protein</shortName>
        <shortName evidence="7">RNaseP protein</shortName>
        <ecNumber evidence="7 8">3.1.26.5</ecNumber>
    </recommendedName>
    <alternativeName>
        <fullName evidence="7">Protein C5</fullName>
    </alternativeName>
</protein>
<accession>A0A411HPS2</accession>
<proteinExistence type="inferred from homology"/>
<keyword evidence="3 7" id="KW-0540">Nuclease</keyword>
<name>A0A411HPS2_9GAMM</name>
<comment type="subunit">
    <text evidence="7">Consists of a catalytic RNA component (M1 or rnpB) and a protein subunit.</text>
</comment>
<keyword evidence="4 7" id="KW-0255">Endonuclease</keyword>
<evidence type="ECO:0000256" key="4">
    <source>
        <dbReference type="ARBA" id="ARBA00022759"/>
    </source>
</evidence>
<dbReference type="GO" id="GO:0004526">
    <property type="term" value="F:ribonuclease P activity"/>
    <property type="evidence" value="ECO:0007669"/>
    <property type="project" value="UniProtKB-UniRule"/>
</dbReference>
<keyword evidence="5 7" id="KW-0378">Hydrolase</keyword>